<dbReference type="InterPro" id="IPR052534">
    <property type="entry name" value="Extracell_DNA_Util/SecSys_Comp"/>
</dbReference>
<dbReference type="InterPro" id="IPR007813">
    <property type="entry name" value="PilN"/>
</dbReference>
<dbReference type="Pfam" id="PF05137">
    <property type="entry name" value="PilN"/>
    <property type="match status" value="1"/>
</dbReference>
<evidence type="ECO:0000313" key="4">
    <source>
        <dbReference type="Proteomes" id="UP000613512"/>
    </source>
</evidence>
<feature type="transmembrane region" description="Helical" evidence="2">
    <location>
        <begin position="20"/>
        <end position="41"/>
    </location>
</feature>
<name>A0A916WB34_9BACI</name>
<keyword evidence="2" id="KW-0812">Transmembrane</keyword>
<reference evidence="3" key="2">
    <citation type="submission" date="2020-09" db="EMBL/GenBank/DDBJ databases">
        <authorList>
            <person name="Sun Q."/>
            <person name="Zhou Y."/>
        </authorList>
    </citation>
    <scope>NUCLEOTIDE SEQUENCE</scope>
    <source>
        <strain evidence="3">CGMCC 1.12408</strain>
    </source>
</reference>
<evidence type="ECO:0000256" key="2">
    <source>
        <dbReference type="SAM" id="Phobius"/>
    </source>
</evidence>
<keyword evidence="1" id="KW-0175">Coiled coil</keyword>
<dbReference type="AlphaFoldDB" id="A0A916WB34"/>
<reference evidence="3" key="1">
    <citation type="journal article" date="2014" name="Int. J. Syst. Evol. Microbiol.">
        <title>Complete genome sequence of Corynebacterium casei LMG S-19264T (=DSM 44701T), isolated from a smear-ripened cheese.</title>
        <authorList>
            <consortium name="US DOE Joint Genome Institute (JGI-PGF)"/>
            <person name="Walter F."/>
            <person name="Albersmeier A."/>
            <person name="Kalinowski J."/>
            <person name="Ruckert C."/>
        </authorList>
    </citation>
    <scope>NUCLEOTIDE SEQUENCE</scope>
    <source>
        <strain evidence="3">CGMCC 1.12408</strain>
    </source>
</reference>
<dbReference type="PANTHER" id="PTHR40278">
    <property type="entry name" value="DNA UTILIZATION PROTEIN HOFN"/>
    <property type="match status" value="1"/>
</dbReference>
<sequence>MLPEINLLPKIERQSSVQYIVFLVGLILFIVLSSALIYFYLHTKNNLEEVNQNISQLEQEKTLLETRLANLDNNDDTNAYKNAARFVEYQIIPTSSFIDELLVLLPETGYLSNYTYSYQGVQLETQFENMTEIAAYVEELNGSELIDDVQVNQINTFELENSSEDEEDMYSVIPRYTVSLSIKVNDRKLVQGAEGNE</sequence>
<dbReference type="RefSeq" id="WP_188385164.1">
    <property type="nucleotide sequence ID" value="NZ_BMEY01000014.1"/>
</dbReference>
<evidence type="ECO:0000256" key="1">
    <source>
        <dbReference type="SAM" id="Coils"/>
    </source>
</evidence>
<dbReference type="PANTHER" id="PTHR40278:SF1">
    <property type="entry name" value="DNA UTILIZATION PROTEIN HOFN"/>
    <property type="match status" value="1"/>
</dbReference>
<keyword evidence="2" id="KW-1133">Transmembrane helix</keyword>
<keyword evidence="4" id="KW-1185">Reference proteome</keyword>
<gene>
    <name evidence="3" type="ORF">GCM10008025_26650</name>
</gene>
<comment type="caution">
    <text evidence="3">The sequence shown here is derived from an EMBL/GenBank/DDBJ whole genome shotgun (WGS) entry which is preliminary data.</text>
</comment>
<protein>
    <recommendedName>
        <fullName evidence="5">Tfp pilus assembly protein PilN</fullName>
    </recommendedName>
</protein>
<accession>A0A916WB34</accession>
<dbReference type="EMBL" id="BMEY01000014">
    <property type="protein sequence ID" value="GGA82077.1"/>
    <property type="molecule type" value="Genomic_DNA"/>
</dbReference>
<evidence type="ECO:0000313" key="3">
    <source>
        <dbReference type="EMBL" id="GGA82077.1"/>
    </source>
</evidence>
<proteinExistence type="predicted"/>
<evidence type="ECO:0008006" key="5">
    <source>
        <dbReference type="Google" id="ProtNLM"/>
    </source>
</evidence>
<feature type="coiled-coil region" evidence="1">
    <location>
        <begin position="40"/>
        <end position="74"/>
    </location>
</feature>
<keyword evidence="2" id="KW-0472">Membrane</keyword>
<dbReference type="Proteomes" id="UP000613512">
    <property type="component" value="Unassembled WGS sequence"/>
</dbReference>
<organism evidence="3 4">
    <name type="scientific">Ornithinibacillus halotolerans</name>
    <dbReference type="NCBI Taxonomy" id="1274357"/>
    <lineage>
        <taxon>Bacteria</taxon>
        <taxon>Bacillati</taxon>
        <taxon>Bacillota</taxon>
        <taxon>Bacilli</taxon>
        <taxon>Bacillales</taxon>
        <taxon>Bacillaceae</taxon>
        <taxon>Ornithinibacillus</taxon>
    </lineage>
</organism>